<protein>
    <submittedName>
        <fullName evidence="2">pH signal transduction protein PalI</fullName>
    </submittedName>
</protein>
<dbReference type="AlphaFoldDB" id="A0A146FI27"/>
<reference evidence="3" key="2">
    <citation type="submission" date="2016-02" db="EMBL/GenBank/DDBJ databases">
        <title>Genome sequencing of Aspergillus luchuensis NBRC 4314.</title>
        <authorList>
            <person name="Yamada O."/>
        </authorList>
    </citation>
    <scope>NUCLEOTIDE SEQUENCE [LARGE SCALE GENOMIC DNA]</scope>
    <source>
        <strain evidence="3">RIB 2604</strain>
    </source>
</reference>
<name>A0A146FI27_ASPKA</name>
<sequence>MANLPRIQWKAAREPGQGPKELRDHATTGVSRSSDRGSQVGRWAPMSPHPVRTCRTWSEELGGAPGIELHSGRYCTHCHSFLQSPRRVSA</sequence>
<evidence type="ECO:0000256" key="1">
    <source>
        <dbReference type="SAM" id="MobiDB-lite"/>
    </source>
</evidence>
<gene>
    <name evidence="2" type="ORF">RIB2604_02004130</name>
</gene>
<accession>A0A146FI27</accession>
<dbReference type="EMBL" id="BCWF01000020">
    <property type="protein sequence ID" value="GAT25834.1"/>
    <property type="molecule type" value="Genomic_DNA"/>
</dbReference>
<evidence type="ECO:0000313" key="3">
    <source>
        <dbReference type="Proteomes" id="UP000075230"/>
    </source>
</evidence>
<proteinExistence type="predicted"/>
<feature type="region of interest" description="Disordered" evidence="1">
    <location>
        <begin position="1"/>
        <end position="49"/>
    </location>
</feature>
<dbReference type="Proteomes" id="UP000075230">
    <property type="component" value="Unassembled WGS sequence"/>
</dbReference>
<comment type="caution">
    <text evidence="2">The sequence shown here is derived from an EMBL/GenBank/DDBJ whole genome shotgun (WGS) entry which is preliminary data.</text>
</comment>
<organism evidence="2 3">
    <name type="scientific">Aspergillus kawachii</name>
    <name type="common">White koji mold</name>
    <name type="synonym">Aspergillus awamori var. kawachi</name>
    <dbReference type="NCBI Taxonomy" id="1069201"/>
    <lineage>
        <taxon>Eukaryota</taxon>
        <taxon>Fungi</taxon>
        <taxon>Dikarya</taxon>
        <taxon>Ascomycota</taxon>
        <taxon>Pezizomycotina</taxon>
        <taxon>Eurotiomycetes</taxon>
        <taxon>Eurotiomycetidae</taxon>
        <taxon>Eurotiales</taxon>
        <taxon>Aspergillaceae</taxon>
        <taxon>Aspergillus</taxon>
        <taxon>Aspergillus subgen. Circumdati</taxon>
    </lineage>
</organism>
<evidence type="ECO:0000313" key="2">
    <source>
        <dbReference type="EMBL" id="GAT25834.1"/>
    </source>
</evidence>
<reference evidence="2 3" key="1">
    <citation type="journal article" date="2016" name="DNA Res.">
        <title>Genome sequence of Aspergillus luchuensis NBRC 4314.</title>
        <authorList>
            <person name="Yamada O."/>
            <person name="Machida M."/>
            <person name="Hosoyama A."/>
            <person name="Goto M."/>
            <person name="Takahashi T."/>
            <person name="Futagami T."/>
            <person name="Yamagata Y."/>
            <person name="Takeuchi M."/>
            <person name="Kobayashi T."/>
            <person name="Koike H."/>
            <person name="Abe K."/>
            <person name="Asai K."/>
            <person name="Arita M."/>
            <person name="Fujita N."/>
            <person name="Fukuda K."/>
            <person name="Higa K."/>
            <person name="Horikawa H."/>
            <person name="Ishikawa T."/>
            <person name="Jinno K."/>
            <person name="Kato Y."/>
            <person name="Kirimura K."/>
            <person name="Mizutani O."/>
            <person name="Nakasone K."/>
            <person name="Sano M."/>
            <person name="Shiraishi Y."/>
            <person name="Tsukahara M."/>
            <person name="Gomi K."/>
        </authorList>
    </citation>
    <scope>NUCLEOTIDE SEQUENCE [LARGE SCALE GENOMIC DNA]</scope>
    <source>
        <strain evidence="2 3">RIB 2604</strain>
    </source>
</reference>